<feature type="chain" id="PRO_5041204316" evidence="1">
    <location>
        <begin position="30"/>
        <end position="322"/>
    </location>
</feature>
<evidence type="ECO:0000313" key="2">
    <source>
        <dbReference type="EMBL" id="MCJ8501068.1"/>
    </source>
</evidence>
<dbReference type="PANTHER" id="PTHR42941">
    <property type="entry name" value="SLL1037 PROTEIN"/>
    <property type="match status" value="1"/>
</dbReference>
<reference evidence="2" key="1">
    <citation type="submission" date="2022-04" db="EMBL/GenBank/DDBJ databases">
        <title>Desulfatitalea alkaliphila sp. nov., a novel anaerobic sulfate-reducing bacterium isolated from terrestrial mud volcano, Taman Peninsula, Russia.</title>
        <authorList>
            <person name="Khomyakova M.A."/>
            <person name="Merkel A.Y."/>
            <person name="Slobodkin A.I."/>
        </authorList>
    </citation>
    <scope>NUCLEOTIDE SEQUENCE</scope>
    <source>
        <strain evidence="2">M08but</strain>
    </source>
</reference>
<sequence>MKTRTRRTAMAIGLTLLLILGLGLQPAAADERIAIGTASTGGTWYPLGGGVANMINKYIEGYYAAAHPSGASIENIRAIVKKQDALALSMPDTAFQAYRGLEAFEGKPVKELRGLLATYPIDIQFYTLAKSDIRTIKDLKGKKVAVGAPGSGTEAMARYVLNVYGLTYDDIDERFLSATETSEAIKDGNIDVGIVTLGTPAPTLMDLSSQRDIRFLDIEPDVAEAINKEFPAYFPTTIPAGTYTKQDKPHHTLSWMGLFVVHQDMSEQFAYDILRAVFDHKDELDKIHSQFKKITVENSVKGMSIPWHPGAEKFFKERGVLQ</sequence>
<dbReference type="EMBL" id="JALJRB010000010">
    <property type="protein sequence ID" value="MCJ8501068.1"/>
    <property type="molecule type" value="Genomic_DNA"/>
</dbReference>
<dbReference type="Proteomes" id="UP001165427">
    <property type="component" value="Unassembled WGS sequence"/>
</dbReference>
<dbReference type="NCBIfam" id="TIGR02122">
    <property type="entry name" value="TRAP_TAXI"/>
    <property type="match status" value="1"/>
</dbReference>
<dbReference type="RefSeq" id="WP_246907232.1">
    <property type="nucleotide sequence ID" value="NZ_JALJRB010000010.1"/>
</dbReference>
<dbReference type="Pfam" id="PF16868">
    <property type="entry name" value="NMT1_3"/>
    <property type="match status" value="1"/>
</dbReference>
<evidence type="ECO:0000256" key="1">
    <source>
        <dbReference type="SAM" id="SignalP"/>
    </source>
</evidence>
<accession>A0AA41R907</accession>
<keyword evidence="1" id="KW-0732">Signal</keyword>
<feature type="signal peptide" evidence="1">
    <location>
        <begin position="1"/>
        <end position="29"/>
    </location>
</feature>
<proteinExistence type="predicted"/>
<dbReference type="SUPFAM" id="SSF53850">
    <property type="entry name" value="Periplasmic binding protein-like II"/>
    <property type="match status" value="1"/>
</dbReference>
<dbReference type="PANTHER" id="PTHR42941:SF1">
    <property type="entry name" value="SLL1037 PROTEIN"/>
    <property type="match status" value="1"/>
</dbReference>
<dbReference type="Gene3D" id="3.40.190.10">
    <property type="entry name" value="Periplasmic binding protein-like II"/>
    <property type="match status" value="2"/>
</dbReference>
<dbReference type="InterPro" id="IPR011852">
    <property type="entry name" value="TRAP_TAXI"/>
</dbReference>
<comment type="caution">
    <text evidence="2">The sequence shown here is derived from an EMBL/GenBank/DDBJ whole genome shotgun (WGS) entry which is preliminary data.</text>
</comment>
<dbReference type="CDD" id="cd13567">
    <property type="entry name" value="PBP2_TtGluBP"/>
    <property type="match status" value="1"/>
</dbReference>
<dbReference type="AlphaFoldDB" id="A0AA41R907"/>
<organism evidence="2 3">
    <name type="scientific">Desulfatitalea alkaliphila</name>
    <dbReference type="NCBI Taxonomy" id="2929485"/>
    <lineage>
        <taxon>Bacteria</taxon>
        <taxon>Pseudomonadati</taxon>
        <taxon>Thermodesulfobacteriota</taxon>
        <taxon>Desulfobacteria</taxon>
        <taxon>Desulfobacterales</taxon>
        <taxon>Desulfosarcinaceae</taxon>
        <taxon>Desulfatitalea</taxon>
    </lineage>
</organism>
<name>A0AA41R907_9BACT</name>
<evidence type="ECO:0000313" key="3">
    <source>
        <dbReference type="Proteomes" id="UP001165427"/>
    </source>
</evidence>
<keyword evidence="3" id="KW-1185">Reference proteome</keyword>
<protein>
    <submittedName>
        <fullName evidence="2">TAXI family TRAP transporter solute-binding subunit</fullName>
    </submittedName>
</protein>
<gene>
    <name evidence="2" type="ORF">MRX98_10835</name>
</gene>